<comment type="caution">
    <text evidence="2">The sequence shown here is derived from an EMBL/GenBank/DDBJ whole genome shotgun (WGS) entry which is preliminary data.</text>
</comment>
<keyword evidence="1" id="KW-0732">Signal</keyword>
<evidence type="ECO:0000256" key="1">
    <source>
        <dbReference type="SAM" id="SignalP"/>
    </source>
</evidence>
<dbReference type="AlphaFoldDB" id="A0A8T0WPS3"/>
<feature type="chain" id="PRO_5035895606" description="Secreted protein" evidence="1">
    <location>
        <begin position="20"/>
        <end position="79"/>
    </location>
</feature>
<organism evidence="2 3">
    <name type="scientific">Panicum virgatum</name>
    <name type="common">Blackwell switchgrass</name>
    <dbReference type="NCBI Taxonomy" id="38727"/>
    <lineage>
        <taxon>Eukaryota</taxon>
        <taxon>Viridiplantae</taxon>
        <taxon>Streptophyta</taxon>
        <taxon>Embryophyta</taxon>
        <taxon>Tracheophyta</taxon>
        <taxon>Spermatophyta</taxon>
        <taxon>Magnoliopsida</taxon>
        <taxon>Liliopsida</taxon>
        <taxon>Poales</taxon>
        <taxon>Poaceae</taxon>
        <taxon>PACMAD clade</taxon>
        <taxon>Panicoideae</taxon>
        <taxon>Panicodae</taxon>
        <taxon>Paniceae</taxon>
        <taxon>Panicinae</taxon>
        <taxon>Panicum</taxon>
        <taxon>Panicum sect. Hiantes</taxon>
    </lineage>
</organism>
<feature type="signal peptide" evidence="1">
    <location>
        <begin position="1"/>
        <end position="19"/>
    </location>
</feature>
<dbReference type="Proteomes" id="UP000823388">
    <property type="component" value="Chromosome 1N"/>
</dbReference>
<evidence type="ECO:0000313" key="3">
    <source>
        <dbReference type="Proteomes" id="UP000823388"/>
    </source>
</evidence>
<evidence type="ECO:0008006" key="4">
    <source>
        <dbReference type="Google" id="ProtNLM"/>
    </source>
</evidence>
<reference evidence="2" key="1">
    <citation type="submission" date="2020-05" db="EMBL/GenBank/DDBJ databases">
        <title>WGS assembly of Panicum virgatum.</title>
        <authorList>
            <person name="Lovell J.T."/>
            <person name="Jenkins J."/>
            <person name="Shu S."/>
            <person name="Juenger T.E."/>
            <person name="Schmutz J."/>
        </authorList>
    </citation>
    <scope>NUCLEOTIDE SEQUENCE</scope>
    <source>
        <strain evidence="2">AP13</strain>
    </source>
</reference>
<proteinExistence type="predicted"/>
<protein>
    <recommendedName>
        <fullName evidence="4">Secreted protein</fullName>
    </recommendedName>
</protein>
<name>A0A8T0WPS3_PANVG</name>
<keyword evidence="3" id="KW-1185">Reference proteome</keyword>
<sequence length="79" mass="8533">MVHLQQILALLVRCTPASASAISTDHRRQVKVMGGYPNPRLEKRCPASANLFCAACATSRVEATPVYSLVAPAVTVHTW</sequence>
<accession>A0A8T0WPS3</accession>
<gene>
    <name evidence="2" type="ORF">PVAP13_1NG181919</name>
</gene>
<evidence type="ECO:0000313" key="2">
    <source>
        <dbReference type="EMBL" id="KAG2649980.1"/>
    </source>
</evidence>
<dbReference type="EMBL" id="CM029038">
    <property type="protein sequence ID" value="KAG2649980.1"/>
    <property type="molecule type" value="Genomic_DNA"/>
</dbReference>